<evidence type="ECO:0000256" key="6">
    <source>
        <dbReference type="ARBA" id="ARBA00022989"/>
    </source>
</evidence>
<evidence type="ECO:0000313" key="10">
    <source>
        <dbReference type="EMBL" id="NYF44042.1"/>
    </source>
</evidence>
<evidence type="ECO:0000256" key="5">
    <source>
        <dbReference type="ARBA" id="ARBA00022984"/>
    </source>
</evidence>
<feature type="transmembrane region" description="Helical" evidence="9">
    <location>
        <begin position="144"/>
        <end position="163"/>
    </location>
</feature>
<feature type="transmembrane region" description="Helical" evidence="9">
    <location>
        <begin position="290"/>
        <end position="317"/>
    </location>
</feature>
<proteinExistence type="predicted"/>
<dbReference type="Proteomes" id="UP000576393">
    <property type="component" value="Unassembled WGS sequence"/>
</dbReference>
<sequence>MRRKIGQGVAGAALLIGIVTMAARIIGFGRYWVQSHTVANSCLSTAYNTANYVPNIVFELVAGGALAGMVVPVLASAASRSGDDPGAREEAGRITSALLTWTMLVLVPLTLLIAVLAGPIVSLLSGDARECDLSQVVAAGTDMLVVFAPRMIFFGLAVVLYGVLQAHRRFMGPALAPLVSSLVVVASLVAFEAVNGGAADDLSRLTPAGSLTLSVGATVAAAAMVLTVLGPVARLGLRLRPSLSFPPGVAARARRLAVANLAVLVAQQVTLTVVVRLANHFGGAGVVGVYTYAWALFQLPFAVFVVPVATSSFPLLSTRAADGDRTGFDDLASSTTRVVLLVTGLSAGVMAAVATPVARVFVAGTEGGDPPAMARAVAFFALGLVGYGLMFHLARVLYARGEGRAAALASVAGWAVALAAQVVLARAAADDPSQVVGRLALGSTAGVTAGGALLALAVRRGAGAGALAGTGRALLAAVLGGAAAYGAGLVVADALTGTSTWTSVIAGVVAALAGAAAFAVVAVVVDGPDARALLGGIGGLGRITGSGGPGGGKGMSATGGRRSDGRDGAGGVTGGGCSDG</sequence>
<evidence type="ECO:0000256" key="9">
    <source>
        <dbReference type="SAM" id="Phobius"/>
    </source>
</evidence>
<organism evidence="10 11">
    <name type="scientific">Streptosporangium sandarakinum</name>
    <dbReference type="NCBI Taxonomy" id="1260955"/>
    <lineage>
        <taxon>Bacteria</taxon>
        <taxon>Bacillati</taxon>
        <taxon>Actinomycetota</taxon>
        <taxon>Actinomycetes</taxon>
        <taxon>Streptosporangiales</taxon>
        <taxon>Streptosporangiaceae</taxon>
        <taxon>Streptosporangium</taxon>
    </lineage>
</organism>
<feature type="transmembrane region" description="Helical" evidence="9">
    <location>
        <begin position="504"/>
        <end position="525"/>
    </location>
</feature>
<feature type="transmembrane region" description="Helical" evidence="9">
    <location>
        <begin position="470"/>
        <end position="492"/>
    </location>
</feature>
<evidence type="ECO:0000256" key="8">
    <source>
        <dbReference type="SAM" id="MobiDB-lite"/>
    </source>
</evidence>
<dbReference type="AlphaFoldDB" id="A0A852V2S0"/>
<feature type="transmembrane region" description="Helical" evidence="9">
    <location>
        <begin position="52"/>
        <end position="77"/>
    </location>
</feature>
<reference evidence="10 11" key="1">
    <citation type="submission" date="2020-07" db="EMBL/GenBank/DDBJ databases">
        <title>Sequencing the genomes of 1000 actinobacteria strains.</title>
        <authorList>
            <person name="Klenk H.-P."/>
        </authorList>
    </citation>
    <scope>NUCLEOTIDE SEQUENCE [LARGE SCALE GENOMIC DNA]</scope>
    <source>
        <strain evidence="10 11">DSM 45763</strain>
    </source>
</reference>
<feature type="transmembrane region" description="Helical" evidence="9">
    <location>
        <begin position="435"/>
        <end position="458"/>
    </location>
</feature>
<keyword evidence="2" id="KW-1003">Cell membrane</keyword>
<dbReference type="InterPro" id="IPR004268">
    <property type="entry name" value="MurJ"/>
</dbReference>
<comment type="subcellular location">
    <subcellularLocation>
        <location evidence="1">Cell membrane</location>
        <topology evidence="1">Multi-pass membrane protein</topology>
    </subcellularLocation>
</comment>
<keyword evidence="4" id="KW-0133">Cell shape</keyword>
<dbReference type="GO" id="GO:0005886">
    <property type="term" value="C:plasma membrane"/>
    <property type="evidence" value="ECO:0007669"/>
    <property type="project" value="UniProtKB-SubCell"/>
</dbReference>
<feature type="transmembrane region" description="Helical" evidence="9">
    <location>
        <begin position="98"/>
        <end position="124"/>
    </location>
</feature>
<keyword evidence="3 9" id="KW-0812">Transmembrane</keyword>
<feature type="transmembrane region" description="Helical" evidence="9">
    <location>
        <begin position="211"/>
        <end position="235"/>
    </location>
</feature>
<evidence type="ECO:0000256" key="1">
    <source>
        <dbReference type="ARBA" id="ARBA00004651"/>
    </source>
</evidence>
<feature type="region of interest" description="Disordered" evidence="8">
    <location>
        <begin position="548"/>
        <end position="580"/>
    </location>
</feature>
<dbReference type="GO" id="GO:0009252">
    <property type="term" value="P:peptidoglycan biosynthetic process"/>
    <property type="evidence" value="ECO:0007669"/>
    <property type="project" value="UniProtKB-KW"/>
</dbReference>
<evidence type="ECO:0000256" key="7">
    <source>
        <dbReference type="ARBA" id="ARBA00023136"/>
    </source>
</evidence>
<feature type="transmembrane region" description="Helical" evidence="9">
    <location>
        <begin position="406"/>
        <end position="429"/>
    </location>
</feature>
<protein>
    <submittedName>
        <fullName evidence="10">Putative peptidoglycan lipid II flippase</fullName>
    </submittedName>
</protein>
<feature type="transmembrane region" description="Helical" evidence="9">
    <location>
        <begin position="256"/>
        <end position="278"/>
    </location>
</feature>
<evidence type="ECO:0000256" key="4">
    <source>
        <dbReference type="ARBA" id="ARBA00022960"/>
    </source>
</evidence>
<evidence type="ECO:0000313" key="11">
    <source>
        <dbReference type="Proteomes" id="UP000576393"/>
    </source>
</evidence>
<feature type="transmembrane region" description="Helical" evidence="9">
    <location>
        <begin position="170"/>
        <end position="191"/>
    </location>
</feature>
<keyword evidence="6 9" id="KW-1133">Transmembrane helix</keyword>
<keyword evidence="7 9" id="KW-0472">Membrane</keyword>
<feature type="transmembrane region" description="Helical" evidence="9">
    <location>
        <begin position="373"/>
        <end position="394"/>
    </location>
</feature>
<dbReference type="EMBL" id="JACCCO010000003">
    <property type="protein sequence ID" value="NYF44042.1"/>
    <property type="molecule type" value="Genomic_DNA"/>
</dbReference>
<dbReference type="InterPro" id="IPR051050">
    <property type="entry name" value="Lipid_II_flippase_MurJ/MviN"/>
</dbReference>
<gene>
    <name evidence="10" type="ORF">HDA43_006269</name>
</gene>
<evidence type="ECO:0000256" key="3">
    <source>
        <dbReference type="ARBA" id="ARBA00022692"/>
    </source>
</evidence>
<feature type="transmembrane region" description="Helical" evidence="9">
    <location>
        <begin position="338"/>
        <end position="361"/>
    </location>
</feature>
<dbReference type="Pfam" id="PF03023">
    <property type="entry name" value="MurJ"/>
    <property type="match status" value="1"/>
</dbReference>
<dbReference type="GO" id="GO:0008360">
    <property type="term" value="P:regulation of cell shape"/>
    <property type="evidence" value="ECO:0007669"/>
    <property type="project" value="UniProtKB-KW"/>
</dbReference>
<keyword evidence="5" id="KW-0573">Peptidoglycan synthesis</keyword>
<dbReference type="PANTHER" id="PTHR47019:SF1">
    <property type="entry name" value="LIPID II FLIPPASE MURJ"/>
    <property type="match status" value="1"/>
</dbReference>
<dbReference type="GO" id="GO:0015648">
    <property type="term" value="F:lipid-linked peptidoglycan transporter activity"/>
    <property type="evidence" value="ECO:0007669"/>
    <property type="project" value="TreeGrafter"/>
</dbReference>
<name>A0A852V2S0_9ACTN</name>
<dbReference type="RefSeq" id="WP_179827891.1">
    <property type="nucleotide sequence ID" value="NZ_JACCCO010000003.1"/>
</dbReference>
<evidence type="ECO:0000256" key="2">
    <source>
        <dbReference type="ARBA" id="ARBA00022475"/>
    </source>
</evidence>
<dbReference type="PANTHER" id="PTHR47019">
    <property type="entry name" value="LIPID II FLIPPASE MURJ"/>
    <property type="match status" value="1"/>
</dbReference>
<dbReference type="GO" id="GO:0034204">
    <property type="term" value="P:lipid translocation"/>
    <property type="evidence" value="ECO:0007669"/>
    <property type="project" value="TreeGrafter"/>
</dbReference>
<feature type="compositionally biased region" description="Gly residues" evidence="8">
    <location>
        <begin position="568"/>
        <end position="580"/>
    </location>
</feature>
<feature type="transmembrane region" description="Helical" evidence="9">
    <location>
        <begin position="12"/>
        <end position="32"/>
    </location>
</feature>
<dbReference type="PRINTS" id="PR01806">
    <property type="entry name" value="VIRFACTRMVIN"/>
</dbReference>
<accession>A0A852V2S0</accession>
<keyword evidence="11" id="KW-1185">Reference proteome</keyword>
<comment type="caution">
    <text evidence="10">The sequence shown here is derived from an EMBL/GenBank/DDBJ whole genome shotgun (WGS) entry which is preliminary data.</text>
</comment>